<dbReference type="Proteomes" id="UP000573729">
    <property type="component" value="Unassembled WGS sequence"/>
</dbReference>
<dbReference type="EMBL" id="JACHMD010000001">
    <property type="protein sequence ID" value="MBB4667992.1"/>
    <property type="molecule type" value="Genomic_DNA"/>
</dbReference>
<proteinExistence type="predicted"/>
<gene>
    <name evidence="2" type="ORF">BKA24_002701</name>
</gene>
<dbReference type="Pfam" id="PF13620">
    <property type="entry name" value="CarboxypepD_reg"/>
    <property type="match status" value="1"/>
</dbReference>
<feature type="signal peptide" evidence="1">
    <location>
        <begin position="1"/>
        <end position="22"/>
    </location>
</feature>
<dbReference type="Gene3D" id="2.60.40.2700">
    <property type="match status" value="2"/>
</dbReference>
<evidence type="ECO:0008006" key="4">
    <source>
        <dbReference type="Google" id="ProtNLM"/>
    </source>
</evidence>
<keyword evidence="1" id="KW-0732">Signal</keyword>
<comment type="caution">
    <text evidence="2">The sequence shown here is derived from an EMBL/GenBank/DDBJ whole genome shotgun (WGS) entry which is preliminary data.</text>
</comment>
<evidence type="ECO:0000313" key="2">
    <source>
        <dbReference type="EMBL" id="MBB4667992.1"/>
    </source>
</evidence>
<sequence>MSRKFGALIVALAVLIPSGVLYSPEATAASTRTVSGTVTLPKGAPTSWYEGVSVTAYDPNTGGGVGAVPDSRGRYSIEGLGAKKYELDVEIDEYTDSKGRRVVPNLLGPGTRTVDLRSSSKRGVNATLTLGRTISGRISLPPGAPASWLKRIWVRAGGAVAYPNSATGAYTLVGLRPGRYPVDFAAVDDGGMRPNLVDEYYGGTPHEDEALLVDVRAANAVGINHEMKAGKTITGRVTLPKGAPASWLGSSTVTAYSEDLSEWISKANPDPKTGVYRLERLPAEPVYVEFGPRVSLIGGPESVTGVHAEWYPNADNWSSAEPVTPGSAGIDADLTYELWGTLRSATPKISGSAKVGAILKVGTAGWQAGTTFRYRWQADGAPIAGATKSKFTPTAVHRGKSITVSVTGAREGWTSVTKTSGRTAAVAMGTLKTATPKLSGRVKVGSKLTVQPGSWTKDAKLSYTWKADGRPLSATGKTLTLTRAHAGKRITVTVVGTAAGYAKASKTSAKTATVKR</sequence>
<feature type="chain" id="PRO_5039241687" description="Carboxypeptidase regulatory-like domain-containing protein" evidence="1">
    <location>
        <begin position="23"/>
        <end position="516"/>
    </location>
</feature>
<name>A0A7W7BSF7_9MICO</name>
<evidence type="ECO:0000256" key="1">
    <source>
        <dbReference type="SAM" id="SignalP"/>
    </source>
</evidence>
<reference evidence="2 3" key="1">
    <citation type="submission" date="2020-08" db="EMBL/GenBank/DDBJ databases">
        <title>Sequencing the genomes of 1000 actinobacteria strains.</title>
        <authorList>
            <person name="Klenk H.-P."/>
        </authorList>
    </citation>
    <scope>NUCLEOTIDE SEQUENCE [LARGE SCALE GENOMIC DNA]</scope>
    <source>
        <strain evidence="2 3">DSM 24947</strain>
    </source>
</reference>
<evidence type="ECO:0000313" key="3">
    <source>
        <dbReference type="Proteomes" id="UP000573729"/>
    </source>
</evidence>
<dbReference type="RefSeq" id="WP_184219290.1">
    <property type="nucleotide sequence ID" value="NZ_JACHMD010000001.1"/>
</dbReference>
<accession>A0A7W7BSF7</accession>
<organism evidence="2 3">
    <name type="scientific">Microbacterium marinum</name>
    <dbReference type="NCBI Taxonomy" id="421115"/>
    <lineage>
        <taxon>Bacteria</taxon>
        <taxon>Bacillati</taxon>
        <taxon>Actinomycetota</taxon>
        <taxon>Actinomycetes</taxon>
        <taxon>Micrococcales</taxon>
        <taxon>Microbacteriaceae</taxon>
        <taxon>Microbacterium</taxon>
    </lineage>
</organism>
<dbReference type="AlphaFoldDB" id="A0A7W7BSF7"/>
<keyword evidence="3" id="KW-1185">Reference proteome</keyword>
<protein>
    <recommendedName>
        <fullName evidence="4">Carboxypeptidase regulatory-like domain-containing protein</fullName>
    </recommendedName>
</protein>